<dbReference type="AlphaFoldDB" id="A0AA91Q5M1"/>
<evidence type="ECO:0000313" key="4">
    <source>
        <dbReference type="EMBL" id="OVF11277.1"/>
    </source>
</evidence>
<dbReference type="KEGG" id="clus:A9F13_01g07667"/>
<feature type="region of interest" description="Disordered" evidence="2">
    <location>
        <begin position="175"/>
        <end position="210"/>
    </location>
</feature>
<feature type="domain" description="SRR1-like" evidence="3">
    <location>
        <begin position="35"/>
        <end position="261"/>
    </location>
</feature>
<gene>
    <name evidence="4" type="ORF">A9F13_01g07667</name>
</gene>
<comment type="similarity">
    <text evidence="1">Belongs to the SRR1 family.</text>
</comment>
<proteinExistence type="inferred from homology"/>
<evidence type="ECO:0000256" key="2">
    <source>
        <dbReference type="SAM" id="MobiDB-lite"/>
    </source>
</evidence>
<dbReference type="PANTHER" id="PTHR28626:SF3">
    <property type="entry name" value="SRR1-LIKE PROTEIN"/>
    <property type="match status" value="1"/>
</dbReference>
<dbReference type="InterPro" id="IPR040044">
    <property type="entry name" value="SRR1L"/>
</dbReference>
<dbReference type="InterPro" id="IPR012942">
    <property type="entry name" value="SRR1-like"/>
</dbReference>
<feature type="compositionally biased region" description="Basic and acidic residues" evidence="2">
    <location>
        <begin position="190"/>
        <end position="204"/>
    </location>
</feature>
<dbReference type="GO" id="GO:0005737">
    <property type="term" value="C:cytoplasm"/>
    <property type="evidence" value="ECO:0007669"/>
    <property type="project" value="TreeGrafter"/>
</dbReference>
<dbReference type="Pfam" id="PF07985">
    <property type="entry name" value="SRR1"/>
    <property type="match status" value="1"/>
</dbReference>
<dbReference type="GO" id="GO:0005634">
    <property type="term" value="C:nucleus"/>
    <property type="evidence" value="ECO:0007669"/>
    <property type="project" value="TreeGrafter"/>
</dbReference>
<comment type="caution">
    <text evidence="4">The sequence shown here is derived from an EMBL/GenBank/DDBJ whole genome shotgun (WGS) entry which is preliminary data.</text>
</comment>
<accession>A0AA91Q5M1</accession>
<organism evidence="4 5">
    <name type="scientific">Clavispora lusitaniae</name>
    <name type="common">Candida lusitaniae</name>
    <dbReference type="NCBI Taxonomy" id="36911"/>
    <lineage>
        <taxon>Eukaryota</taxon>
        <taxon>Fungi</taxon>
        <taxon>Dikarya</taxon>
        <taxon>Ascomycota</taxon>
        <taxon>Saccharomycotina</taxon>
        <taxon>Pichiomycetes</taxon>
        <taxon>Metschnikowiaceae</taxon>
        <taxon>Clavispora</taxon>
    </lineage>
</organism>
<dbReference type="Proteomes" id="UP000195602">
    <property type="component" value="Unassembled WGS sequence"/>
</dbReference>
<dbReference type="PANTHER" id="PTHR28626">
    <property type="entry name" value="SRR1-LIKE PROTEIN"/>
    <property type="match status" value="1"/>
</dbReference>
<evidence type="ECO:0000259" key="3">
    <source>
        <dbReference type="Pfam" id="PF07985"/>
    </source>
</evidence>
<dbReference type="EMBL" id="LYUB02000001">
    <property type="protein sequence ID" value="OVF11277.1"/>
    <property type="molecule type" value="Genomic_DNA"/>
</dbReference>
<sequence length="268" mass="29895">MDTQLLDAVQLRLSQRETILANSDFFSRSLAVLEDVGFNHIHCLALGSPTKEFQALYQLAFLKLLVKKFATAQVSVYDPVFDENDAHLLESVLGYRIADVSKDDDASATLYFMPHAPRSVTDKFIATIQPRWILGNDVTVTMGTLGKARFLAEYPTLATLVHVAVKDEKKTVLSDQDGKEAGKIGTSEEETLHKEKTTDHDRGTSADGFRVAGRRRKRKNVYVEPVLEYDVDSAYFESVVVKRLECSASEAWKDSFSDLALNIIVGKT</sequence>
<protein>
    <recommendedName>
        <fullName evidence="3">SRR1-like domain-containing protein</fullName>
    </recommendedName>
</protein>
<evidence type="ECO:0000256" key="1">
    <source>
        <dbReference type="ARBA" id="ARBA00009856"/>
    </source>
</evidence>
<name>A0AA91Q5M1_CLALS</name>
<evidence type="ECO:0000313" key="5">
    <source>
        <dbReference type="Proteomes" id="UP000195602"/>
    </source>
</evidence>
<reference evidence="4 5" key="1">
    <citation type="submission" date="2017-04" db="EMBL/GenBank/DDBJ databases">
        <title>Draft genome of the yeast Clavispora lusitaniae type strain CBS 6936.</title>
        <authorList>
            <person name="Durrens P."/>
            <person name="Klopp C."/>
            <person name="Biteau N."/>
            <person name="Fitton-Ouhabi V."/>
            <person name="Dementhon K."/>
            <person name="Accoceberry I."/>
            <person name="Sherman D.J."/>
            <person name="Noel T."/>
        </authorList>
    </citation>
    <scope>NUCLEOTIDE SEQUENCE [LARGE SCALE GENOMIC DNA]</scope>
    <source>
        <strain evidence="4 5">CBS 6936</strain>
    </source>
</reference>